<dbReference type="InterPro" id="IPR006640">
    <property type="entry name" value="SprT-like_domain"/>
</dbReference>
<evidence type="ECO:0000313" key="2">
    <source>
        <dbReference type="EMBL" id="QLG45983.1"/>
    </source>
</evidence>
<evidence type="ECO:0000313" key="3">
    <source>
        <dbReference type="Proteomes" id="UP000509302"/>
    </source>
</evidence>
<proteinExistence type="predicted"/>
<dbReference type="Proteomes" id="UP000509302">
    <property type="component" value="Chromosome"/>
</dbReference>
<dbReference type="GO" id="GO:0006950">
    <property type="term" value="P:response to stress"/>
    <property type="evidence" value="ECO:0007669"/>
    <property type="project" value="UniProtKB-ARBA"/>
</dbReference>
<reference evidence="2 3" key="1">
    <citation type="journal article" date="2006" name="Int. J. Syst. Evol. Microbiol.">
        <title>Costertonia aggregata gen. nov., sp. nov., a mesophilic marine bacterium of the family Flavobacteriaceae, isolated from a mature biofilm.</title>
        <authorList>
            <person name="Kwon K.K."/>
            <person name="Lee Y.K."/>
            <person name="Lee H.K."/>
        </authorList>
    </citation>
    <scope>NUCLEOTIDE SEQUENCE [LARGE SCALE GENOMIC DNA]</scope>
    <source>
        <strain evidence="2 3">KCCM 42265</strain>
    </source>
</reference>
<gene>
    <name evidence="2" type="ORF">HYG79_11715</name>
</gene>
<dbReference type="EMBL" id="CP058595">
    <property type="protein sequence ID" value="QLG45983.1"/>
    <property type="molecule type" value="Genomic_DNA"/>
</dbReference>
<protein>
    <submittedName>
        <fullName evidence="2">SprT-like domain-containing protein</fullName>
    </submittedName>
</protein>
<name>A0A7H9ARA1_9FLAO</name>
<feature type="domain" description="SprT-like" evidence="1">
    <location>
        <begin position="23"/>
        <end position="95"/>
    </location>
</feature>
<sequence>MDNVLQKYLPERALDLCLELIKQNNVHLKIVNERVTRHGDYRRMPNGSHQITVNASLNKYRFLITLVHEIAHLVAFEKYGRRIKPHGSEWKKTFQYLMLPFLRPEIFPSKLLPLLAKHFRNPKASSSTDANLSIALQKFDVLENDKIYVFELPHGSIFKIYNGKYFRKGNKKIKRYECIEIATGKVYLFQPNAQVELIKD</sequence>
<dbReference type="KEGG" id="cagg:HYG79_11715"/>
<organism evidence="2 3">
    <name type="scientific">Costertonia aggregata</name>
    <dbReference type="NCBI Taxonomy" id="343403"/>
    <lineage>
        <taxon>Bacteria</taxon>
        <taxon>Pseudomonadati</taxon>
        <taxon>Bacteroidota</taxon>
        <taxon>Flavobacteriia</taxon>
        <taxon>Flavobacteriales</taxon>
        <taxon>Flavobacteriaceae</taxon>
        <taxon>Costertonia</taxon>
    </lineage>
</organism>
<accession>A0A7H9ARA1</accession>
<dbReference type="RefSeq" id="WP_179242269.1">
    <property type="nucleotide sequence ID" value="NZ_CP058595.1"/>
</dbReference>
<dbReference type="AlphaFoldDB" id="A0A7H9ARA1"/>
<dbReference type="Pfam" id="PF10263">
    <property type="entry name" value="SprT-like"/>
    <property type="match status" value="1"/>
</dbReference>
<keyword evidence="3" id="KW-1185">Reference proteome</keyword>
<evidence type="ECO:0000259" key="1">
    <source>
        <dbReference type="Pfam" id="PF10263"/>
    </source>
</evidence>